<gene>
    <name evidence="1" type="ORF">CLV51_103616</name>
</gene>
<evidence type="ECO:0000313" key="1">
    <source>
        <dbReference type="EMBL" id="PSL46635.1"/>
    </source>
</evidence>
<evidence type="ECO:0000313" key="2">
    <source>
        <dbReference type="Proteomes" id="UP000240971"/>
    </source>
</evidence>
<dbReference type="Proteomes" id="UP000240971">
    <property type="component" value="Unassembled WGS sequence"/>
</dbReference>
<keyword evidence="2" id="KW-1185">Reference proteome</keyword>
<dbReference type="EMBL" id="PYAW01000003">
    <property type="protein sequence ID" value="PSL46635.1"/>
    <property type="molecule type" value="Genomic_DNA"/>
</dbReference>
<dbReference type="OrthoDB" id="9842887at2"/>
<sequence>MNPKPEKNELIAWFIMHNMETTFKEVDMASLINERDKIIFQNQFKTKDFTDPAIHFTPAQNSILRAGMLKLAWHMPTFLFNNGITDKLIPASSVHCILRDKLLGVDIDGIGTFILDIEYGTFHATIWKKGYNTPAVNEGKPIALEEFNITANTHKRNLRVERDYSASINRDLDYLSDQLKDKLRENNIPASIQDLLPTLRVNWIKNRGLVRALSGFHEVYKGLGNTPVDKELYSDSPLKAIYDIGTAQAGKGNLPGLNGITGGEYLVNTLGNDVFEQQELDLINDVQSLSPEKGGGYEVLVNQMERYNYRWDKPFVGYYLNEEQLAFFEKLGGIPADIGFTKNFSKRPVNHADNKPYRYFIYVRSEKLQYSWLSINDIGVIYINPGKD</sequence>
<dbReference type="RefSeq" id="WP_106529403.1">
    <property type="nucleotide sequence ID" value="NZ_PYAW01000003.1"/>
</dbReference>
<proteinExistence type="predicted"/>
<comment type="caution">
    <text evidence="1">The sequence shown here is derived from an EMBL/GenBank/DDBJ whole genome shotgun (WGS) entry which is preliminary data.</text>
</comment>
<organism evidence="1 2">
    <name type="scientific">Chitinophaga niastensis</name>
    <dbReference type="NCBI Taxonomy" id="536980"/>
    <lineage>
        <taxon>Bacteria</taxon>
        <taxon>Pseudomonadati</taxon>
        <taxon>Bacteroidota</taxon>
        <taxon>Chitinophagia</taxon>
        <taxon>Chitinophagales</taxon>
        <taxon>Chitinophagaceae</taxon>
        <taxon>Chitinophaga</taxon>
    </lineage>
</organism>
<protein>
    <submittedName>
        <fullName evidence="1">Uncharacterized protein</fullName>
    </submittedName>
</protein>
<accession>A0A2P8HK89</accession>
<reference evidence="1 2" key="1">
    <citation type="submission" date="2018-03" db="EMBL/GenBank/DDBJ databases">
        <title>Genomic Encyclopedia of Archaeal and Bacterial Type Strains, Phase II (KMG-II): from individual species to whole genera.</title>
        <authorList>
            <person name="Goeker M."/>
        </authorList>
    </citation>
    <scope>NUCLEOTIDE SEQUENCE [LARGE SCALE GENOMIC DNA]</scope>
    <source>
        <strain evidence="1 2">DSM 24859</strain>
    </source>
</reference>
<name>A0A2P8HK89_CHINA</name>
<dbReference type="AlphaFoldDB" id="A0A2P8HK89"/>